<keyword evidence="3" id="KW-1003">Cell membrane</keyword>
<evidence type="ECO:0000256" key="2">
    <source>
        <dbReference type="ARBA" id="ARBA00006939"/>
    </source>
</evidence>
<comment type="similarity">
    <text evidence="2">Belongs to the ZIP transporter (TC 2.A.5) family.</text>
</comment>
<dbReference type="OrthoDB" id="9787346at2"/>
<feature type="transmembrane region" description="Helical" evidence="8">
    <location>
        <begin position="246"/>
        <end position="266"/>
    </location>
</feature>
<name>A0A5C8PLW9_9HYPH</name>
<dbReference type="RefSeq" id="WP_147848134.1">
    <property type="nucleotide sequence ID" value="NZ_VDUZ01000018.1"/>
</dbReference>
<gene>
    <name evidence="9" type="ORF">FHP25_16965</name>
</gene>
<feature type="transmembrane region" description="Helical" evidence="8">
    <location>
        <begin position="122"/>
        <end position="145"/>
    </location>
</feature>
<evidence type="ECO:0000256" key="8">
    <source>
        <dbReference type="SAM" id="Phobius"/>
    </source>
</evidence>
<dbReference type="PANTHER" id="PTHR11040:SF211">
    <property type="entry name" value="ZINC TRANSPORTER ZIP11"/>
    <property type="match status" value="1"/>
</dbReference>
<evidence type="ECO:0000313" key="10">
    <source>
        <dbReference type="Proteomes" id="UP000321638"/>
    </source>
</evidence>
<proteinExistence type="inferred from homology"/>
<evidence type="ECO:0000256" key="5">
    <source>
        <dbReference type="ARBA" id="ARBA00022833"/>
    </source>
</evidence>
<dbReference type="InterPro" id="IPR003689">
    <property type="entry name" value="ZIP"/>
</dbReference>
<organism evidence="9 10">
    <name type="scientific">Vineibacter terrae</name>
    <dbReference type="NCBI Taxonomy" id="2586908"/>
    <lineage>
        <taxon>Bacteria</taxon>
        <taxon>Pseudomonadati</taxon>
        <taxon>Pseudomonadota</taxon>
        <taxon>Alphaproteobacteria</taxon>
        <taxon>Hyphomicrobiales</taxon>
        <taxon>Vineibacter</taxon>
    </lineage>
</organism>
<evidence type="ECO:0000256" key="4">
    <source>
        <dbReference type="ARBA" id="ARBA00022692"/>
    </source>
</evidence>
<dbReference type="GO" id="GO:0005385">
    <property type="term" value="F:zinc ion transmembrane transporter activity"/>
    <property type="evidence" value="ECO:0007669"/>
    <property type="project" value="TreeGrafter"/>
</dbReference>
<dbReference type="GO" id="GO:0005886">
    <property type="term" value="C:plasma membrane"/>
    <property type="evidence" value="ECO:0007669"/>
    <property type="project" value="UniProtKB-SubCell"/>
</dbReference>
<dbReference type="AlphaFoldDB" id="A0A5C8PLW9"/>
<comment type="subcellular location">
    <subcellularLocation>
        <location evidence="1">Cell membrane</location>
        <topology evidence="1">Multi-pass membrane protein</topology>
    </subcellularLocation>
</comment>
<feature type="transmembrane region" description="Helical" evidence="8">
    <location>
        <begin position="189"/>
        <end position="211"/>
    </location>
</feature>
<comment type="caution">
    <text evidence="9">The sequence shown here is derived from an EMBL/GenBank/DDBJ whole genome shotgun (WGS) entry which is preliminary data.</text>
</comment>
<keyword evidence="10" id="KW-1185">Reference proteome</keyword>
<keyword evidence="5" id="KW-0862">Zinc</keyword>
<evidence type="ECO:0000256" key="1">
    <source>
        <dbReference type="ARBA" id="ARBA00004651"/>
    </source>
</evidence>
<evidence type="ECO:0000256" key="6">
    <source>
        <dbReference type="ARBA" id="ARBA00022989"/>
    </source>
</evidence>
<accession>A0A5C8PLW9</accession>
<feature type="transmembrane region" description="Helical" evidence="8">
    <location>
        <begin position="46"/>
        <end position="67"/>
    </location>
</feature>
<feature type="transmembrane region" description="Helical" evidence="8">
    <location>
        <begin position="157"/>
        <end position="182"/>
    </location>
</feature>
<dbReference type="Pfam" id="PF02535">
    <property type="entry name" value="Zip"/>
    <property type="match status" value="1"/>
</dbReference>
<reference evidence="9 10" key="1">
    <citation type="submission" date="2019-06" db="EMBL/GenBank/DDBJ databases">
        <title>New taxonomy in bacterial strain CC-CFT640, isolated from vineyard.</title>
        <authorList>
            <person name="Lin S.-Y."/>
            <person name="Tsai C.-F."/>
            <person name="Young C.-C."/>
        </authorList>
    </citation>
    <scope>NUCLEOTIDE SEQUENCE [LARGE SCALE GENOMIC DNA]</scope>
    <source>
        <strain evidence="9 10">CC-CFT640</strain>
    </source>
</reference>
<feature type="transmembrane region" description="Helical" evidence="8">
    <location>
        <begin position="217"/>
        <end position="234"/>
    </location>
</feature>
<keyword evidence="6 8" id="KW-1133">Transmembrane helix</keyword>
<keyword evidence="4 8" id="KW-0812">Transmembrane</keyword>
<protein>
    <submittedName>
        <fullName evidence="9">ZIP family metal transporter</fullName>
    </submittedName>
</protein>
<evidence type="ECO:0000256" key="3">
    <source>
        <dbReference type="ARBA" id="ARBA00022475"/>
    </source>
</evidence>
<evidence type="ECO:0000256" key="7">
    <source>
        <dbReference type="ARBA" id="ARBA00023136"/>
    </source>
</evidence>
<feature type="transmembrane region" description="Helical" evidence="8">
    <location>
        <begin position="79"/>
        <end position="101"/>
    </location>
</feature>
<dbReference type="Proteomes" id="UP000321638">
    <property type="component" value="Unassembled WGS sequence"/>
</dbReference>
<sequence length="271" mass="27301">MQAIASLPPFWTGVLGAVIAGFFGTAIGGVPVVVVRTLPARLGNALLSFAAGVMLAATFFSLLLPALELAREATGGRVPAAIGVIVALSVGGLAMAGAHRMTPHEHLGRGREGPHVQRMRRVWLFVIAIAIHNFPEGLATGVAAGNPAPHLPGEIPGLGVVMGIGLQNVPEGLAVAVGLLSLGYGRGRALLVAAATGLIEVVGGVAGAAAVSVSHALLPWALAFAGGTMLFVISHEIIPETHAPEAGGTISATVALFIGFATMLFLDHTLG</sequence>
<keyword evidence="7 8" id="KW-0472">Membrane</keyword>
<evidence type="ECO:0000313" key="9">
    <source>
        <dbReference type="EMBL" id="TXL74455.1"/>
    </source>
</evidence>
<feature type="transmembrane region" description="Helical" evidence="8">
    <location>
        <begin position="12"/>
        <end position="34"/>
    </location>
</feature>
<dbReference type="EMBL" id="VDUZ01000018">
    <property type="protein sequence ID" value="TXL74455.1"/>
    <property type="molecule type" value="Genomic_DNA"/>
</dbReference>
<dbReference type="PANTHER" id="PTHR11040">
    <property type="entry name" value="ZINC/IRON TRANSPORTER"/>
    <property type="match status" value="1"/>
</dbReference>